<sequence length="128" mass="14704">IIFFVTQRAKARKCRENSPSIFPIVRSVLLLLYLLYCTKVEFHHSSSTLLVSEILPLHLEYPERSFVLSPTRFQDNPIQPSQCCAAVVEKSKEVEENAVTKQGKTPMERHLTVSSNECLSSENRIRIR</sequence>
<proteinExistence type="predicted"/>
<feature type="non-terminal residue" evidence="1">
    <location>
        <position position="1"/>
    </location>
</feature>
<name>A0A195E745_9HYME</name>
<keyword evidence="2" id="KW-1185">Reference proteome</keyword>
<dbReference type="AlphaFoldDB" id="A0A195E745"/>
<accession>A0A195E745</accession>
<reference evidence="1 2" key="1">
    <citation type="submission" date="2015-09" db="EMBL/GenBank/DDBJ databases">
        <title>Trachymyrmex cornetzi WGS genome.</title>
        <authorList>
            <person name="Nygaard S."/>
            <person name="Hu H."/>
            <person name="Boomsma J."/>
            <person name="Zhang G."/>
        </authorList>
    </citation>
    <scope>NUCLEOTIDE SEQUENCE [LARGE SCALE GENOMIC DNA]</scope>
    <source>
        <strain evidence="1">Tcor2-1</strain>
        <tissue evidence="1">Whole body</tissue>
    </source>
</reference>
<gene>
    <name evidence="1" type="ORF">ALC57_06928</name>
</gene>
<protein>
    <submittedName>
        <fullName evidence="1">Uncharacterized protein</fullName>
    </submittedName>
</protein>
<organism evidence="1 2">
    <name type="scientific">Trachymyrmex cornetzi</name>
    <dbReference type="NCBI Taxonomy" id="471704"/>
    <lineage>
        <taxon>Eukaryota</taxon>
        <taxon>Metazoa</taxon>
        <taxon>Ecdysozoa</taxon>
        <taxon>Arthropoda</taxon>
        <taxon>Hexapoda</taxon>
        <taxon>Insecta</taxon>
        <taxon>Pterygota</taxon>
        <taxon>Neoptera</taxon>
        <taxon>Endopterygota</taxon>
        <taxon>Hymenoptera</taxon>
        <taxon>Apocrita</taxon>
        <taxon>Aculeata</taxon>
        <taxon>Formicoidea</taxon>
        <taxon>Formicidae</taxon>
        <taxon>Myrmicinae</taxon>
        <taxon>Trachymyrmex</taxon>
    </lineage>
</organism>
<evidence type="ECO:0000313" key="2">
    <source>
        <dbReference type="Proteomes" id="UP000078492"/>
    </source>
</evidence>
<evidence type="ECO:0000313" key="1">
    <source>
        <dbReference type="EMBL" id="KYN21020.1"/>
    </source>
</evidence>
<dbReference type="EMBL" id="KQ979568">
    <property type="protein sequence ID" value="KYN21020.1"/>
    <property type="molecule type" value="Genomic_DNA"/>
</dbReference>
<dbReference type="Proteomes" id="UP000078492">
    <property type="component" value="Unassembled WGS sequence"/>
</dbReference>